<dbReference type="Pfam" id="PF00891">
    <property type="entry name" value="Methyltransf_2"/>
    <property type="match status" value="1"/>
</dbReference>
<feature type="compositionally biased region" description="Low complexity" evidence="4">
    <location>
        <begin position="294"/>
        <end position="309"/>
    </location>
</feature>
<dbReference type="Gene3D" id="3.40.50.150">
    <property type="entry name" value="Vaccinia Virus protein VP39"/>
    <property type="match status" value="1"/>
</dbReference>
<dbReference type="InterPro" id="IPR029063">
    <property type="entry name" value="SAM-dependent_MTases_sf"/>
</dbReference>
<evidence type="ECO:0000256" key="4">
    <source>
        <dbReference type="SAM" id="MobiDB-lite"/>
    </source>
</evidence>
<evidence type="ECO:0000313" key="7">
    <source>
        <dbReference type="EMBL" id="GFR42007.1"/>
    </source>
</evidence>
<evidence type="ECO:0000259" key="5">
    <source>
        <dbReference type="Pfam" id="PF00891"/>
    </source>
</evidence>
<dbReference type="Pfam" id="PF08100">
    <property type="entry name" value="Dimerisation"/>
    <property type="match status" value="1"/>
</dbReference>
<protein>
    <recommendedName>
        <fullName evidence="9">O-methyltransferase domain-containing protein</fullName>
    </recommendedName>
</protein>
<dbReference type="InterPro" id="IPR016461">
    <property type="entry name" value="COMT-like"/>
</dbReference>
<proteinExistence type="predicted"/>
<dbReference type="AlphaFoldDB" id="A0AAD3HIE2"/>
<keyword evidence="2" id="KW-0808">Transferase</keyword>
<evidence type="ECO:0000256" key="1">
    <source>
        <dbReference type="ARBA" id="ARBA00022603"/>
    </source>
</evidence>
<keyword evidence="8" id="KW-1185">Reference proteome</keyword>
<dbReference type="GO" id="GO:0008171">
    <property type="term" value="F:O-methyltransferase activity"/>
    <property type="evidence" value="ECO:0007669"/>
    <property type="project" value="InterPro"/>
</dbReference>
<dbReference type="Proteomes" id="UP001054857">
    <property type="component" value="Unassembled WGS sequence"/>
</dbReference>
<evidence type="ECO:0000259" key="6">
    <source>
        <dbReference type="Pfam" id="PF08100"/>
    </source>
</evidence>
<accession>A0AAD3HIE2</accession>
<feature type="region of interest" description="Disordered" evidence="4">
    <location>
        <begin position="268"/>
        <end position="324"/>
    </location>
</feature>
<dbReference type="SUPFAM" id="SSF46785">
    <property type="entry name" value="Winged helix' DNA-binding domain"/>
    <property type="match status" value="1"/>
</dbReference>
<dbReference type="InterPro" id="IPR036388">
    <property type="entry name" value="WH-like_DNA-bd_sf"/>
</dbReference>
<keyword evidence="3" id="KW-0949">S-adenosyl-L-methionine</keyword>
<evidence type="ECO:0000313" key="8">
    <source>
        <dbReference type="Proteomes" id="UP001054857"/>
    </source>
</evidence>
<dbReference type="Gene3D" id="1.10.10.10">
    <property type="entry name" value="Winged helix-like DNA-binding domain superfamily/Winged helix DNA-binding domain"/>
    <property type="match status" value="1"/>
</dbReference>
<dbReference type="GO" id="GO:0046983">
    <property type="term" value="F:protein dimerization activity"/>
    <property type="evidence" value="ECO:0007669"/>
    <property type="project" value="InterPro"/>
</dbReference>
<feature type="region of interest" description="Disordered" evidence="4">
    <location>
        <begin position="194"/>
        <end position="229"/>
    </location>
</feature>
<reference evidence="7 8" key="1">
    <citation type="journal article" date="2021" name="Sci. Rep.">
        <title>Genome sequencing of the multicellular alga Astrephomene provides insights into convergent evolution of germ-soma differentiation.</title>
        <authorList>
            <person name="Yamashita S."/>
            <person name="Yamamoto K."/>
            <person name="Matsuzaki R."/>
            <person name="Suzuki S."/>
            <person name="Yamaguchi H."/>
            <person name="Hirooka S."/>
            <person name="Minakuchi Y."/>
            <person name="Miyagishima S."/>
            <person name="Kawachi M."/>
            <person name="Toyoda A."/>
            <person name="Nozaki H."/>
        </authorList>
    </citation>
    <scope>NUCLEOTIDE SEQUENCE [LARGE SCALE GENOMIC DNA]</scope>
    <source>
        <strain evidence="7 8">NIES-4017</strain>
    </source>
</reference>
<dbReference type="SUPFAM" id="SSF53335">
    <property type="entry name" value="S-adenosyl-L-methionine-dependent methyltransferases"/>
    <property type="match status" value="1"/>
</dbReference>
<dbReference type="InterPro" id="IPR012967">
    <property type="entry name" value="COMT_dimerisation"/>
</dbReference>
<keyword evidence="1" id="KW-0489">Methyltransferase</keyword>
<dbReference type="CDD" id="cd02440">
    <property type="entry name" value="AdoMet_MTases"/>
    <property type="match status" value="1"/>
</dbReference>
<evidence type="ECO:0000256" key="3">
    <source>
        <dbReference type="ARBA" id="ARBA00022691"/>
    </source>
</evidence>
<feature type="domain" description="O-methyltransferase dimerisation" evidence="6">
    <location>
        <begin position="31"/>
        <end position="135"/>
    </location>
</feature>
<comment type="caution">
    <text evidence="7">The sequence shown here is derived from an EMBL/GenBank/DDBJ whole genome shotgun (WGS) entry which is preliminary data.</text>
</comment>
<organism evidence="7 8">
    <name type="scientific">Astrephomene gubernaculifera</name>
    <dbReference type="NCBI Taxonomy" id="47775"/>
    <lineage>
        <taxon>Eukaryota</taxon>
        <taxon>Viridiplantae</taxon>
        <taxon>Chlorophyta</taxon>
        <taxon>core chlorophytes</taxon>
        <taxon>Chlorophyceae</taxon>
        <taxon>CS clade</taxon>
        <taxon>Chlamydomonadales</taxon>
        <taxon>Astrephomenaceae</taxon>
        <taxon>Astrephomene</taxon>
    </lineage>
</organism>
<evidence type="ECO:0000256" key="2">
    <source>
        <dbReference type="ARBA" id="ARBA00022679"/>
    </source>
</evidence>
<sequence length="618" mass="62229">DVHEEWAVTPTQNTFQMSMEYKVKPDPGPILDLITAFRASQALFAAVELGIFDCLAALNPYLCSTNIAVLPDRNDGCVHCDLQNLCDAVSKRRGEPVSLDGLDRLCRTCVALGMLRCPEPGRFALTPMAATYLVSTSPDSLTGYCTHSQQVVWPLFGGLTAAVVSGSHVWSRQFGTAAATTTAITISNAAAAAGSPPAASAGSRDSMAATSSTSTPPAAPGTAATWGPETSAAGAAAGAAAAAAASALIQVEGNPLLPVPSSAAATAAAEVTPAPARAPAAPEDQPSGDPQPPSTAAAAAAPAANLASPGTVPAPSPKPPAAAAAPPAAAAPAAAAAPPAAAAPAAAAAPPAAAAPAAAAAPSHQSTNINSTHVAVTPAAPPPPAPAPSTNTAAVTAQDVFARIYSTPSDVLRFLRGMHSFAALSAGAVVTAFDLSSARTLLDLGGGTGAIACAACESYPGLASAVVVELPHVVEVAEANFAPGLTRGSPTAVGRVRWLAADFFKEEDKLPHGVDVVVLSRILHDWDSPRCSSLLSLARRLLRPGGSVLLAEMLLQPDRLGPLPVLLQDLNMLCQTHGRERSTAQYGRLLEAAGFAAESVEGRRTGAYLDVVLARKPE</sequence>
<name>A0AAD3HIE2_9CHLO</name>
<dbReference type="InterPro" id="IPR036390">
    <property type="entry name" value="WH_DNA-bd_sf"/>
</dbReference>
<dbReference type="PANTHER" id="PTHR43712">
    <property type="entry name" value="PUTATIVE (AFU_ORTHOLOGUE AFUA_4G14580)-RELATED"/>
    <property type="match status" value="1"/>
</dbReference>
<gene>
    <name evidence="7" type="ORF">Agub_g2821</name>
</gene>
<feature type="non-terminal residue" evidence="7">
    <location>
        <position position="1"/>
    </location>
</feature>
<evidence type="ECO:0008006" key="9">
    <source>
        <dbReference type="Google" id="ProtNLM"/>
    </source>
</evidence>
<dbReference type="EMBL" id="BMAR01000002">
    <property type="protein sequence ID" value="GFR42007.1"/>
    <property type="molecule type" value="Genomic_DNA"/>
</dbReference>
<dbReference type="InterPro" id="IPR001077">
    <property type="entry name" value="COMT_C"/>
</dbReference>
<dbReference type="PANTHER" id="PTHR43712:SF2">
    <property type="entry name" value="O-METHYLTRANSFERASE CICE"/>
    <property type="match status" value="1"/>
</dbReference>
<dbReference type="PROSITE" id="PS51683">
    <property type="entry name" value="SAM_OMT_II"/>
    <property type="match status" value="1"/>
</dbReference>
<feature type="domain" description="O-methyltransferase C-terminal" evidence="5">
    <location>
        <begin position="400"/>
        <end position="596"/>
    </location>
</feature>
<feature type="compositionally biased region" description="Low complexity" evidence="4">
    <location>
        <begin position="268"/>
        <end position="283"/>
    </location>
</feature>
<dbReference type="GO" id="GO:0032259">
    <property type="term" value="P:methylation"/>
    <property type="evidence" value="ECO:0007669"/>
    <property type="project" value="UniProtKB-KW"/>
</dbReference>